<name>A0ABT9BVY6_9MICO</name>
<dbReference type="Proteomes" id="UP001241072">
    <property type="component" value="Unassembled WGS sequence"/>
</dbReference>
<keyword evidence="7" id="KW-1185">Reference proteome</keyword>
<dbReference type="InterPro" id="IPR050463">
    <property type="entry name" value="Gfo/Idh/MocA_oxidrdct_glycsds"/>
</dbReference>
<feature type="domain" description="GFO/IDH/MocA-like oxidoreductase" evidence="5">
    <location>
        <begin position="136"/>
        <end position="261"/>
    </location>
</feature>
<keyword evidence="2" id="KW-0520">NAD</keyword>
<dbReference type="PANTHER" id="PTHR43818:SF11">
    <property type="entry name" value="BCDNA.GH03377"/>
    <property type="match status" value="1"/>
</dbReference>
<protein>
    <submittedName>
        <fullName evidence="6">Gfo/Idh/MocA family oxidoreductase</fullName>
    </submittedName>
</protein>
<comment type="caution">
    <text evidence="6">The sequence shown here is derived from an EMBL/GenBank/DDBJ whole genome shotgun (WGS) entry which is preliminary data.</text>
</comment>
<dbReference type="Pfam" id="PF01408">
    <property type="entry name" value="GFO_IDH_MocA"/>
    <property type="match status" value="1"/>
</dbReference>
<sequence>MSAPVTIGVIGCGSVAQNAYLPLIVNLRAQGKVAGIVGCDVDPARLEAVQSKFGVGRVTTDPEDVFRDPEVDIVLVLTSMPEHGALTIRALEAGKNVLVEKPMATSLEEGRRVLAAAEASTGLLVCAPHVQLSPDFQQMYEAIDSGRIGRPLLGRARYGWNGPDWSSWFYAPGGGPLFDLGVYNVTSLTGLIGPVRRVTCLSTLTRPERVVEGELIQVQTDDTFQIVLEHESGALSTVTTAFGMQKYRGAAVEVYGLEGTIQLMGDDWAPAGLEYWSNDVGAWQVFESQSSYWPWTDGLAHLVDCVLTGQQPYTRPDQAFHVLEIMLGAMRAAETGVTQEIESTFDRQPPRPRARRADAHLVHDRVHEDAQ</sequence>
<evidence type="ECO:0000256" key="1">
    <source>
        <dbReference type="ARBA" id="ARBA00023002"/>
    </source>
</evidence>
<dbReference type="InterPro" id="IPR055170">
    <property type="entry name" value="GFO_IDH_MocA-like_dom"/>
</dbReference>
<evidence type="ECO:0000313" key="6">
    <source>
        <dbReference type="EMBL" id="MDO7883467.1"/>
    </source>
</evidence>
<reference evidence="6 7" key="1">
    <citation type="submission" date="2023-07" db="EMBL/GenBank/DDBJ databases">
        <title>Protaetiibacter sp. nov WY-16 isolated from soil.</title>
        <authorList>
            <person name="Liu B."/>
            <person name="Wan Y."/>
        </authorList>
    </citation>
    <scope>NUCLEOTIDE SEQUENCE [LARGE SCALE GENOMIC DNA]</scope>
    <source>
        <strain evidence="6 7">WY-16</strain>
    </source>
</reference>
<organism evidence="6 7">
    <name type="scientific">Antiquaquibacter soli</name>
    <dbReference type="NCBI Taxonomy" id="3064523"/>
    <lineage>
        <taxon>Bacteria</taxon>
        <taxon>Bacillati</taxon>
        <taxon>Actinomycetota</taxon>
        <taxon>Actinomycetes</taxon>
        <taxon>Micrococcales</taxon>
        <taxon>Microbacteriaceae</taxon>
        <taxon>Antiquaquibacter</taxon>
    </lineage>
</organism>
<dbReference type="Gene3D" id="3.30.360.10">
    <property type="entry name" value="Dihydrodipicolinate Reductase, domain 2"/>
    <property type="match status" value="1"/>
</dbReference>
<dbReference type="PANTHER" id="PTHR43818">
    <property type="entry name" value="BCDNA.GH03377"/>
    <property type="match status" value="1"/>
</dbReference>
<feature type="compositionally biased region" description="Basic and acidic residues" evidence="3">
    <location>
        <begin position="344"/>
        <end position="371"/>
    </location>
</feature>
<proteinExistence type="predicted"/>
<feature type="domain" description="Gfo/Idh/MocA-like oxidoreductase N-terminal" evidence="4">
    <location>
        <begin position="6"/>
        <end position="120"/>
    </location>
</feature>
<dbReference type="EMBL" id="JAUQUB010000005">
    <property type="protein sequence ID" value="MDO7883467.1"/>
    <property type="molecule type" value="Genomic_DNA"/>
</dbReference>
<feature type="region of interest" description="Disordered" evidence="3">
    <location>
        <begin position="338"/>
        <end position="371"/>
    </location>
</feature>
<evidence type="ECO:0000256" key="3">
    <source>
        <dbReference type="SAM" id="MobiDB-lite"/>
    </source>
</evidence>
<keyword evidence="1" id="KW-0560">Oxidoreductase</keyword>
<evidence type="ECO:0000256" key="2">
    <source>
        <dbReference type="ARBA" id="ARBA00023027"/>
    </source>
</evidence>
<dbReference type="InterPro" id="IPR000683">
    <property type="entry name" value="Gfo/Idh/MocA-like_OxRdtase_N"/>
</dbReference>
<dbReference type="RefSeq" id="WP_305003893.1">
    <property type="nucleotide sequence ID" value="NZ_JAUQUB010000005.1"/>
</dbReference>
<dbReference type="InterPro" id="IPR036291">
    <property type="entry name" value="NAD(P)-bd_dom_sf"/>
</dbReference>
<evidence type="ECO:0000259" key="4">
    <source>
        <dbReference type="Pfam" id="PF01408"/>
    </source>
</evidence>
<evidence type="ECO:0000313" key="7">
    <source>
        <dbReference type="Proteomes" id="UP001241072"/>
    </source>
</evidence>
<evidence type="ECO:0000259" key="5">
    <source>
        <dbReference type="Pfam" id="PF22725"/>
    </source>
</evidence>
<dbReference type="Pfam" id="PF22725">
    <property type="entry name" value="GFO_IDH_MocA_C3"/>
    <property type="match status" value="1"/>
</dbReference>
<gene>
    <name evidence="6" type="ORF">Q5716_14635</name>
</gene>
<dbReference type="SUPFAM" id="SSF51735">
    <property type="entry name" value="NAD(P)-binding Rossmann-fold domains"/>
    <property type="match status" value="1"/>
</dbReference>
<accession>A0ABT9BVY6</accession>
<dbReference type="SUPFAM" id="SSF55347">
    <property type="entry name" value="Glyceraldehyde-3-phosphate dehydrogenase-like, C-terminal domain"/>
    <property type="match status" value="1"/>
</dbReference>
<dbReference type="Gene3D" id="3.40.50.720">
    <property type="entry name" value="NAD(P)-binding Rossmann-like Domain"/>
    <property type="match status" value="1"/>
</dbReference>